<dbReference type="PROSITE" id="PS51041">
    <property type="entry name" value="EMI"/>
    <property type="match status" value="1"/>
</dbReference>
<dbReference type="KEGG" id="tng:GSTEN00027580G001"/>
<reference evidence="4" key="2">
    <citation type="submission" date="2004-02" db="EMBL/GenBank/DDBJ databases">
        <authorList>
            <consortium name="Genoscope"/>
            <consortium name="Whitehead Institute Centre for Genome Research"/>
        </authorList>
    </citation>
    <scope>NUCLEOTIDE SEQUENCE</scope>
</reference>
<name>Q4RX37_TETNG</name>
<dbReference type="AlphaFoldDB" id="Q4RX37"/>
<dbReference type="GO" id="GO:0032502">
    <property type="term" value="P:developmental process"/>
    <property type="evidence" value="ECO:0007669"/>
    <property type="project" value="UniProtKB-ARBA"/>
</dbReference>
<organism evidence="4">
    <name type="scientific">Tetraodon nigroviridis</name>
    <name type="common">Spotted green pufferfish</name>
    <name type="synonym">Chelonodon nigroviridis</name>
    <dbReference type="NCBI Taxonomy" id="99883"/>
    <lineage>
        <taxon>Eukaryota</taxon>
        <taxon>Metazoa</taxon>
        <taxon>Chordata</taxon>
        <taxon>Craniata</taxon>
        <taxon>Vertebrata</taxon>
        <taxon>Euteleostomi</taxon>
        <taxon>Actinopterygii</taxon>
        <taxon>Neopterygii</taxon>
        <taxon>Teleostei</taxon>
        <taxon>Neoteleostei</taxon>
        <taxon>Acanthomorphata</taxon>
        <taxon>Eupercaria</taxon>
        <taxon>Tetraodontiformes</taxon>
        <taxon>Tetradontoidea</taxon>
        <taxon>Tetraodontidae</taxon>
        <taxon>Tetraodon</taxon>
    </lineage>
</organism>
<dbReference type="SUPFAM" id="SSF57196">
    <property type="entry name" value="EGF/Laminin"/>
    <property type="match status" value="1"/>
</dbReference>
<dbReference type="InterPro" id="IPR011489">
    <property type="entry name" value="EMI_domain"/>
</dbReference>
<gene>
    <name evidence="4" type="ORF">GSTENG00027580001</name>
</gene>
<dbReference type="OrthoDB" id="409374at2759"/>
<sequence>MSVKNWFAVHPYVSNASIVSSFRHDERLFSFKQPGAGGGSREEQRLRPNVCMEREMTLVAQRQPCVQAFTRMVKVWKQGCAGQSWCMGYERRTAYYTAYRQVYRQDYQTVYKCCSGWSQLNGEAGCLYRFSGPSCQYDVNECEETNGGCEALCCNTIGSFYCRCPPGLKLNEDGKTCQAMVLSSVHWVFLSVLASATSAANYQYRYYRRICYRPHCYHGYRGHHIGYLAAGKS</sequence>
<comment type="caution">
    <text evidence="4">The sequence shown here is derived from an EMBL/GenBank/DDBJ whole genome shotgun (WGS) entry which is preliminary data.</text>
</comment>
<dbReference type="Pfam" id="PF07546">
    <property type="entry name" value="EMI"/>
    <property type="match status" value="1"/>
</dbReference>
<dbReference type="InterPro" id="IPR018097">
    <property type="entry name" value="EGF_Ca-bd_CS"/>
</dbReference>
<feature type="domain" description="EMI" evidence="3">
    <location>
        <begin position="47"/>
        <end position="128"/>
    </location>
</feature>
<dbReference type="Gene3D" id="2.10.25.10">
    <property type="entry name" value="Laminin"/>
    <property type="match status" value="1"/>
</dbReference>
<protein>
    <submittedName>
        <fullName evidence="4">(spotted green pufferfish) hypothetical protein</fullName>
    </submittedName>
</protein>
<accession>Q4RX37</accession>
<dbReference type="InterPro" id="IPR001881">
    <property type="entry name" value="EGF-like_Ca-bd_dom"/>
</dbReference>
<evidence type="ECO:0000256" key="1">
    <source>
        <dbReference type="ARBA" id="ARBA00022729"/>
    </source>
</evidence>
<reference evidence="4" key="1">
    <citation type="journal article" date="2004" name="Nature">
        <title>Genome duplication in the teleost fish Tetraodon nigroviridis reveals the early vertebrate proto-karyotype.</title>
        <authorList>
            <person name="Jaillon O."/>
            <person name="Aury J.-M."/>
            <person name="Brunet F."/>
            <person name="Petit J.-L."/>
            <person name="Stange-Thomann N."/>
            <person name="Mauceli E."/>
            <person name="Bouneau L."/>
            <person name="Fischer C."/>
            <person name="Ozouf-Costaz C."/>
            <person name="Bernot A."/>
            <person name="Nicaud S."/>
            <person name="Jaffe D."/>
            <person name="Fisher S."/>
            <person name="Lutfalla G."/>
            <person name="Dossat C."/>
            <person name="Segurens B."/>
            <person name="Dasilva C."/>
            <person name="Salanoubat M."/>
            <person name="Levy M."/>
            <person name="Boudet N."/>
            <person name="Castellano S."/>
            <person name="Anthouard V."/>
            <person name="Jubin C."/>
            <person name="Castelli V."/>
            <person name="Katinka M."/>
            <person name="Vacherie B."/>
            <person name="Biemont C."/>
            <person name="Skalli Z."/>
            <person name="Cattolico L."/>
            <person name="Poulain J."/>
            <person name="De Berardinis V."/>
            <person name="Cruaud C."/>
            <person name="Duprat S."/>
            <person name="Brottier P."/>
            <person name="Coutanceau J.-P."/>
            <person name="Gouzy J."/>
            <person name="Parra G."/>
            <person name="Lardier G."/>
            <person name="Chapple C."/>
            <person name="McKernan K.J."/>
            <person name="McEwan P."/>
            <person name="Bosak S."/>
            <person name="Kellis M."/>
            <person name="Volff J.-N."/>
            <person name="Guigo R."/>
            <person name="Zody M.C."/>
            <person name="Mesirov J."/>
            <person name="Lindblad-Toh K."/>
            <person name="Birren B."/>
            <person name="Nusbaum C."/>
            <person name="Kahn D."/>
            <person name="Robinson-Rechavi M."/>
            <person name="Laudet V."/>
            <person name="Schachter V."/>
            <person name="Quetier F."/>
            <person name="Saurin W."/>
            <person name="Scarpelli C."/>
            <person name="Wincker P."/>
            <person name="Lander E.S."/>
            <person name="Weissenbach J."/>
            <person name="Roest Crollius H."/>
        </authorList>
    </citation>
    <scope>NUCLEOTIDE SEQUENCE [LARGE SCALE GENOMIC DNA]</scope>
</reference>
<keyword evidence="1" id="KW-0732">Signal</keyword>
<evidence type="ECO:0000259" key="3">
    <source>
        <dbReference type="PROSITE" id="PS51041"/>
    </source>
</evidence>
<dbReference type="PROSITE" id="PS01187">
    <property type="entry name" value="EGF_CA"/>
    <property type="match status" value="1"/>
</dbReference>
<keyword evidence="2" id="KW-1015">Disulfide bond</keyword>
<dbReference type="GO" id="GO:0005509">
    <property type="term" value="F:calcium ion binding"/>
    <property type="evidence" value="ECO:0007669"/>
    <property type="project" value="InterPro"/>
</dbReference>
<dbReference type="EMBL" id="CAAE01014979">
    <property type="protein sequence ID" value="CAG07045.1"/>
    <property type="molecule type" value="Genomic_DNA"/>
</dbReference>
<dbReference type="Pfam" id="PF14670">
    <property type="entry name" value="FXa_inhibition"/>
    <property type="match status" value="1"/>
</dbReference>
<proteinExistence type="predicted"/>
<dbReference type="SMART" id="SM00179">
    <property type="entry name" value="EGF_CA"/>
    <property type="match status" value="1"/>
</dbReference>
<evidence type="ECO:0000256" key="2">
    <source>
        <dbReference type="ARBA" id="ARBA00023157"/>
    </source>
</evidence>
<evidence type="ECO:0000313" key="4">
    <source>
        <dbReference type="EMBL" id="CAG07045.1"/>
    </source>
</evidence>